<dbReference type="SUPFAM" id="SSF56281">
    <property type="entry name" value="Metallo-hydrolase/oxidoreductase"/>
    <property type="match status" value="1"/>
</dbReference>
<sequence length="484" mass="53087">MNVEQIYTGCLAQGAYYIESAGEAVIIDPLRETGPYLKKLAETGARLKYIFETHFHADFVSGHLDLARETGAQIVYGPLADPDYAIYSAADGEALRVGELTFVVLHTPGHTMESSTFLLRDASGKDYALFTGDTLFLGDVGRPDLAIKQGEVTKEDLAGYLFNSLRGKIMPLADDVLVYPAHGAGSACGKNLSKETFGRLGDQKRTNYALRADMTREEFVREVTAGLTPPPQYFAKNAQMNKGGYDRFDEVLGRGNRALTADKFEQLAESEDALILDVRDRADFAAGFIPNSIFIGIDGQFAPWVGALIVDIKQPILIVAPAGREEEVVTRLSRVGYDTTLGYLDGGIAAWRAAGREVDTIETISATEFATRVERGGVDHILDTRKPTEFLSEHLEAGENFPLDYINGSRMQELDREETYYLHCGSGYRSLIAASILQARGYRHLVNVEGGWSAIKDTDLPKTAYTCPTKIDQQAVDRAVIAVL</sequence>
<gene>
    <name evidence="3" type="ORF">CLV84_1310</name>
</gene>
<dbReference type="GO" id="GO:0016787">
    <property type="term" value="F:hydrolase activity"/>
    <property type="evidence" value="ECO:0007669"/>
    <property type="project" value="UniProtKB-KW"/>
</dbReference>
<dbReference type="AlphaFoldDB" id="A0A2S6IA17"/>
<dbReference type="Gene3D" id="3.60.15.10">
    <property type="entry name" value="Ribonuclease Z/Hydroxyacylglutathione hydrolase-like"/>
    <property type="match status" value="1"/>
</dbReference>
<dbReference type="GO" id="GO:0046872">
    <property type="term" value="F:metal ion binding"/>
    <property type="evidence" value="ECO:0007669"/>
    <property type="project" value="UniProtKB-KW"/>
</dbReference>
<dbReference type="CDD" id="cd07724">
    <property type="entry name" value="POD-like_MBL-fold"/>
    <property type="match status" value="1"/>
</dbReference>
<dbReference type="SUPFAM" id="SSF52821">
    <property type="entry name" value="Rhodanese/Cell cycle control phosphatase"/>
    <property type="match status" value="2"/>
</dbReference>
<evidence type="ECO:0000313" key="3">
    <source>
        <dbReference type="EMBL" id="PPK88344.1"/>
    </source>
</evidence>
<evidence type="ECO:0000256" key="1">
    <source>
        <dbReference type="ARBA" id="ARBA00022723"/>
    </source>
</evidence>
<dbReference type="RefSeq" id="WP_104418896.1">
    <property type="nucleotide sequence ID" value="NZ_PTJC01000005.1"/>
</dbReference>
<dbReference type="InterPro" id="IPR051682">
    <property type="entry name" value="Mito_Persulfide_Diox"/>
</dbReference>
<dbReference type="InterPro" id="IPR044528">
    <property type="entry name" value="POD-like_MBL-fold"/>
</dbReference>
<dbReference type="SMART" id="SM00849">
    <property type="entry name" value="Lactamase_B"/>
    <property type="match status" value="1"/>
</dbReference>
<evidence type="ECO:0000313" key="4">
    <source>
        <dbReference type="Proteomes" id="UP000237662"/>
    </source>
</evidence>
<dbReference type="InterPro" id="IPR001279">
    <property type="entry name" value="Metallo-B-lactamas"/>
</dbReference>
<dbReference type="Proteomes" id="UP000237662">
    <property type="component" value="Unassembled WGS sequence"/>
</dbReference>
<keyword evidence="1" id="KW-0479">Metal-binding</keyword>
<reference evidence="3 4" key="1">
    <citation type="submission" date="2018-02" db="EMBL/GenBank/DDBJ databases">
        <title>Genomic Encyclopedia of Archaeal and Bacterial Type Strains, Phase II (KMG-II): from individual species to whole genera.</title>
        <authorList>
            <person name="Goeker M."/>
        </authorList>
    </citation>
    <scope>NUCLEOTIDE SEQUENCE [LARGE SCALE GENOMIC DNA]</scope>
    <source>
        <strain evidence="3 4">DSM 29526</strain>
    </source>
</reference>
<dbReference type="InterPro" id="IPR036866">
    <property type="entry name" value="RibonucZ/Hydroxyglut_hydro"/>
</dbReference>
<dbReference type="SMART" id="SM00450">
    <property type="entry name" value="RHOD"/>
    <property type="match status" value="2"/>
</dbReference>
<dbReference type="Gene3D" id="3.40.250.10">
    <property type="entry name" value="Rhodanese-like domain"/>
    <property type="match status" value="2"/>
</dbReference>
<dbReference type="CDD" id="cd00158">
    <property type="entry name" value="RHOD"/>
    <property type="match status" value="2"/>
</dbReference>
<dbReference type="GO" id="GO:0050313">
    <property type="term" value="F:sulfur dioxygenase activity"/>
    <property type="evidence" value="ECO:0007669"/>
    <property type="project" value="InterPro"/>
</dbReference>
<dbReference type="InterPro" id="IPR001763">
    <property type="entry name" value="Rhodanese-like_dom"/>
</dbReference>
<accession>A0A2S6IA17</accession>
<protein>
    <submittedName>
        <fullName evidence="3">Glyoxylase-like metal-dependent hydrolase (Beta-lactamase superfamily II)</fullName>
    </submittedName>
</protein>
<evidence type="ECO:0000259" key="2">
    <source>
        <dbReference type="PROSITE" id="PS50206"/>
    </source>
</evidence>
<dbReference type="PANTHER" id="PTHR43084">
    <property type="entry name" value="PERSULFIDE DIOXYGENASE ETHE1"/>
    <property type="match status" value="1"/>
</dbReference>
<dbReference type="OrthoDB" id="9784009at2"/>
<feature type="domain" description="Rhodanese" evidence="2">
    <location>
        <begin position="269"/>
        <end position="360"/>
    </location>
</feature>
<dbReference type="EMBL" id="PTJC01000005">
    <property type="protein sequence ID" value="PPK88344.1"/>
    <property type="molecule type" value="Genomic_DNA"/>
</dbReference>
<dbReference type="Pfam" id="PF00753">
    <property type="entry name" value="Lactamase_B"/>
    <property type="match status" value="1"/>
</dbReference>
<dbReference type="GO" id="GO:0070813">
    <property type="term" value="P:hydrogen sulfide metabolic process"/>
    <property type="evidence" value="ECO:0007669"/>
    <property type="project" value="TreeGrafter"/>
</dbReference>
<dbReference type="GO" id="GO:0006749">
    <property type="term" value="P:glutathione metabolic process"/>
    <property type="evidence" value="ECO:0007669"/>
    <property type="project" value="InterPro"/>
</dbReference>
<keyword evidence="4" id="KW-1185">Reference proteome</keyword>
<name>A0A2S6IA17_9BACT</name>
<dbReference type="InterPro" id="IPR036873">
    <property type="entry name" value="Rhodanese-like_dom_sf"/>
</dbReference>
<comment type="caution">
    <text evidence="3">The sequence shown here is derived from an EMBL/GenBank/DDBJ whole genome shotgun (WGS) entry which is preliminary data.</text>
</comment>
<dbReference type="PROSITE" id="PS50206">
    <property type="entry name" value="RHODANESE_3"/>
    <property type="match status" value="2"/>
</dbReference>
<organism evidence="3 4">
    <name type="scientific">Neolewinella xylanilytica</name>
    <dbReference type="NCBI Taxonomy" id="1514080"/>
    <lineage>
        <taxon>Bacteria</taxon>
        <taxon>Pseudomonadati</taxon>
        <taxon>Bacteroidota</taxon>
        <taxon>Saprospiria</taxon>
        <taxon>Saprospirales</taxon>
        <taxon>Lewinellaceae</taxon>
        <taxon>Neolewinella</taxon>
    </lineage>
</organism>
<feature type="domain" description="Rhodanese" evidence="2">
    <location>
        <begin position="375"/>
        <end position="464"/>
    </location>
</feature>
<dbReference type="FunFam" id="3.60.15.10:FF:000030">
    <property type="entry name" value="Metallo-beta-lactamase family protein"/>
    <property type="match status" value="1"/>
</dbReference>
<dbReference type="Pfam" id="PF00581">
    <property type="entry name" value="Rhodanese"/>
    <property type="match status" value="2"/>
</dbReference>
<dbReference type="PANTHER" id="PTHR43084:SF1">
    <property type="entry name" value="PERSULFIDE DIOXYGENASE ETHE1, MITOCHONDRIAL"/>
    <property type="match status" value="1"/>
</dbReference>
<keyword evidence="3" id="KW-0378">Hydrolase</keyword>
<proteinExistence type="predicted"/>